<keyword evidence="16" id="KW-1185">Reference proteome</keyword>
<evidence type="ECO:0000256" key="3">
    <source>
        <dbReference type="ARBA" id="ARBA00022618"/>
    </source>
</evidence>
<dbReference type="GO" id="GO:0051301">
    <property type="term" value="P:cell division"/>
    <property type="evidence" value="ECO:0007669"/>
    <property type="project" value="UniProtKB-KW"/>
</dbReference>
<evidence type="ECO:0000259" key="13">
    <source>
        <dbReference type="Pfam" id="PF02875"/>
    </source>
</evidence>
<feature type="domain" description="Mur ligase central" evidence="14">
    <location>
        <begin position="104"/>
        <end position="283"/>
    </location>
</feature>
<evidence type="ECO:0000256" key="6">
    <source>
        <dbReference type="ARBA" id="ARBA00022960"/>
    </source>
</evidence>
<dbReference type="InterPro" id="IPR013221">
    <property type="entry name" value="Mur_ligase_cen"/>
</dbReference>
<keyword evidence="6 10" id="KW-0133">Cell shape</keyword>
<dbReference type="EMBL" id="ASWO01000001">
    <property type="protein sequence ID" value="EOT87597.1"/>
    <property type="molecule type" value="Genomic_DNA"/>
</dbReference>
<dbReference type="Gene3D" id="3.40.1390.10">
    <property type="entry name" value="MurE/MurF, N-terminal domain"/>
    <property type="match status" value="1"/>
</dbReference>
<keyword evidence="5 10" id="KW-0067">ATP-binding</keyword>
<dbReference type="PANTHER" id="PTHR43024">
    <property type="entry name" value="UDP-N-ACETYLMURAMOYL-TRIPEPTIDE--D-ALANYL-D-ALANINE LIGASE"/>
    <property type="match status" value="1"/>
</dbReference>
<evidence type="ECO:0000256" key="2">
    <source>
        <dbReference type="ARBA" id="ARBA00022598"/>
    </source>
</evidence>
<dbReference type="InterPro" id="IPR000713">
    <property type="entry name" value="Mur_ligase_N"/>
</dbReference>
<dbReference type="PATRIC" id="fig|1140003.3.peg.654"/>
<dbReference type="InterPro" id="IPR005863">
    <property type="entry name" value="UDP-N-AcMur_synth"/>
</dbReference>
<dbReference type="GO" id="GO:0005737">
    <property type="term" value="C:cytoplasm"/>
    <property type="evidence" value="ECO:0007669"/>
    <property type="project" value="UniProtKB-SubCell"/>
</dbReference>
<evidence type="ECO:0000256" key="4">
    <source>
        <dbReference type="ARBA" id="ARBA00022741"/>
    </source>
</evidence>
<name>S0L5M2_9ENTE</name>
<evidence type="ECO:0000256" key="9">
    <source>
        <dbReference type="ARBA" id="ARBA00023316"/>
    </source>
</evidence>
<evidence type="ECO:0000256" key="1">
    <source>
        <dbReference type="ARBA" id="ARBA00022490"/>
    </source>
</evidence>
<dbReference type="GO" id="GO:0008766">
    <property type="term" value="F:UDP-N-acetylmuramoylalanyl-D-glutamyl-2,6-diaminopimelate-D-alanyl-D-alanine ligase activity"/>
    <property type="evidence" value="ECO:0007669"/>
    <property type="project" value="RHEA"/>
</dbReference>
<dbReference type="SUPFAM" id="SSF53244">
    <property type="entry name" value="MurD-like peptide ligases, peptide-binding domain"/>
    <property type="match status" value="1"/>
</dbReference>
<feature type="domain" description="Mur ligase N-terminal catalytic" evidence="12">
    <location>
        <begin position="22"/>
        <end position="70"/>
    </location>
</feature>
<comment type="catalytic activity">
    <reaction evidence="11">
        <text>D-alanyl-D-alanine + UDP-N-acetyl-alpha-D-muramoyl-L-alanyl-gamma-D-glutamyl-meso-2,6-diaminopimelate + ATP = UDP-N-acetyl-alpha-D-muramoyl-L-alanyl-gamma-D-glutamyl-meso-2,6-diaminopimeloyl-D-alanyl-D-alanine + ADP + phosphate + H(+)</text>
        <dbReference type="Rhea" id="RHEA:28374"/>
        <dbReference type="ChEBI" id="CHEBI:15378"/>
        <dbReference type="ChEBI" id="CHEBI:30616"/>
        <dbReference type="ChEBI" id="CHEBI:43474"/>
        <dbReference type="ChEBI" id="CHEBI:57822"/>
        <dbReference type="ChEBI" id="CHEBI:61386"/>
        <dbReference type="ChEBI" id="CHEBI:83905"/>
        <dbReference type="ChEBI" id="CHEBI:456216"/>
        <dbReference type="EC" id="6.3.2.10"/>
    </reaction>
</comment>
<evidence type="ECO:0000259" key="14">
    <source>
        <dbReference type="Pfam" id="PF08245"/>
    </source>
</evidence>
<dbReference type="EC" id="6.3.2.10" evidence="10 11"/>
<evidence type="ECO:0000313" key="15">
    <source>
        <dbReference type="EMBL" id="EOT87597.1"/>
    </source>
</evidence>
<keyword evidence="9 10" id="KW-0961">Cell wall biogenesis/degradation</keyword>
<keyword evidence="1 10" id="KW-0963">Cytoplasm</keyword>
<dbReference type="PANTHER" id="PTHR43024:SF1">
    <property type="entry name" value="UDP-N-ACETYLMURAMOYL-TRIPEPTIDE--D-ALANYL-D-ALANINE LIGASE"/>
    <property type="match status" value="1"/>
</dbReference>
<dbReference type="Proteomes" id="UP000015961">
    <property type="component" value="Unassembled WGS sequence"/>
</dbReference>
<dbReference type="eggNOG" id="COG0770">
    <property type="taxonomic scope" value="Bacteria"/>
</dbReference>
<evidence type="ECO:0000256" key="10">
    <source>
        <dbReference type="HAMAP-Rule" id="MF_02019"/>
    </source>
</evidence>
<feature type="domain" description="Mur ligase C-terminal" evidence="13">
    <location>
        <begin position="308"/>
        <end position="432"/>
    </location>
</feature>
<dbReference type="GO" id="GO:0005524">
    <property type="term" value="F:ATP binding"/>
    <property type="evidence" value="ECO:0007669"/>
    <property type="project" value="UniProtKB-UniRule"/>
</dbReference>
<evidence type="ECO:0000256" key="8">
    <source>
        <dbReference type="ARBA" id="ARBA00023306"/>
    </source>
</evidence>
<feature type="binding site" evidence="10">
    <location>
        <begin position="106"/>
        <end position="112"/>
    </location>
    <ligand>
        <name>ATP</name>
        <dbReference type="ChEBI" id="CHEBI:30616"/>
    </ligand>
</feature>
<accession>S0L5M2</accession>
<sequence length="447" mass="48848">MKLSITEVAALFSANYSDPRMITGVEFDSRKIKPGNLFVPLAGARDGHEFIDQAIENGAIATFWSQDEAAPSTITSIKVTDVLAAFQTLATYYREKTAPKVVAITGSNGKTTTKDMTESVLSQRFKTYKTQGNYNNEIGLPYTLLHMPSTTEVIVLEMGMDQAGDLTLLSTIAKPDIAAITMIGEAHIENLGSRANIAAGKMEITAALALDGALIVPYNEPLLRPLTEKLSQKVYTFGIGEGEISAQISEETRDYTRFLVEEQLYEIPVLGSYNVTNALIAIEIGRLLGVAPEQIQHGLATFELTKQRTEWLKAYNGADLLSDVYNANPTAMSLVLDSFGKLPVPGKKIAVLADMLELGPDELAMHAAMSSHLAGYDELYLYGRRMEALAALIPETYPELTYHVFKESEKEALMTALKQRITPTDSILFKGSNGMGLAEIVTFLQNN</sequence>
<proteinExistence type="inferred from homology"/>
<dbReference type="OrthoDB" id="9801978at2"/>
<reference evidence="15 16" key="1">
    <citation type="submission" date="2013-03" db="EMBL/GenBank/DDBJ databases">
        <title>The Genome Sequence of Enterococcus sulfureus ATCC_49903 (PacBio/Illumina hybrid assembly).</title>
        <authorList>
            <consortium name="The Broad Institute Genomics Platform"/>
            <consortium name="The Broad Institute Genome Sequencing Center for Infectious Disease"/>
            <person name="Earl A."/>
            <person name="Russ C."/>
            <person name="Gilmore M."/>
            <person name="Surin D."/>
            <person name="Walker B."/>
            <person name="Young S."/>
            <person name="Zeng Q."/>
            <person name="Gargeya S."/>
            <person name="Fitzgerald M."/>
            <person name="Haas B."/>
            <person name="Abouelleil A."/>
            <person name="Allen A.W."/>
            <person name="Alvarado L."/>
            <person name="Arachchi H.M."/>
            <person name="Berlin A.M."/>
            <person name="Chapman S.B."/>
            <person name="Gainer-Dewar J."/>
            <person name="Goldberg J."/>
            <person name="Griggs A."/>
            <person name="Gujja S."/>
            <person name="Hansen M."/>
            <person name="Howarth C."/>
            <person name="Imamovic A."/>
            <person name="Ireland A."/>
            <person name="Larimer J."/>
            <person name="McCowan C."/>
            <person name="Murphy C."/>
            <person name="Pearson M."/>
            <person name="Poon T.W."/>
            <person name="Priest M."/>
            <person name="Roberts A."/>
            <person name="Saif S."/>
            <person name="Shea T."/>
            <person name="Sisk P."/>
            <person name="Sykes S."/>
            <person name="Wortman J."/>
            <person name="Nusbaum C."/>
            <person name="Birren B."/>
        </authorList>
    </citation>
    <scope>NUCLEOTIDE SEQUENCE [LARGE SCALE GENOMIC DNA]</scope>
    <source>
        <strain evidence="15 16">ATCC 49903</strain>
    </source>
</reference>
<organism evidence="15 16">
    <name type="scientific">Enterococcus sulfureus ATCC 49903</name>
    <dbReference type="NCBI Taxonomy" id="1140003"/>
    <lineage>
        <taxon>Bacteria</taxon>
        <taxon>Bacillati</taxon>
        <taxon>Bacillota</taxon>
        <taxon>Bacilli</taxon>
        <taxon>Lactobacillales</taxon>
        <taxon>Enterococcaceae</taxon>
        <taxon>Enterococcus</taxon>
    </lineage>
</organism>
<keyword evidence="8 10" id="KW-0131">Cell cycle</keyword>
<dbReference type="GO" id="GO:0071555">
    <property type="term" value="P:cell wall organization"/>
    <property type="evidence" value="ECO:0007669"/>
    <property type="project" value="UniProtKB-KW"/>
</dbReference>
<keyword evidence="7 10" id="KW-0573">Peptidoglycan synthesis</keyword>
<keyword evidence="4 10" id="KW-0547">Nucleotide-binding</keyword>
<dbReference type="Pfam" id="PF01225">
    <property type="entry name" value="Mur_ligase"/>
    <property type="match status" value="1"/>
</dbReference>
<dbReference type="Gene3D" id="3.90.190.20">
    <property type="entry name" value="Mur ligase, C-terminal domain"/>
    <property type="match status" value="1"/>
</dbReference>
<dbReference type="STRING" id="1140003.OMY_00660"/>
<protein>
    <recommendedName>
        <fullName evidence="10 11">UDP-N-acetylmuramoyl-tripeptide--D-alanyl-D-alanine ligase</fullName>
        <ecNumber evidence="10 11">6.3.2.10</ecNumber>
    </recommendedName>
    <alternativeName>
        <fullName evidence="10">D-alanyl-D-alanine-adding enzyme</fullName>
    </alternativeName>
</protein>
<evidence type="ECO:0000256" key="11">
    <source>
        <dbReference type="RuleBase" id="RU004136"/>
    </source>
</evidence>
<dbReference type="GO" id="GO:0008360">
    <property type="term" value="P:regulation of cell shape"/>
    <property type="evidence" value="ECO:0007669"/>
    <property type="project" value="UniProtKB-KW"/>
</dbReference>
<gene>
    <name evidence="10" type="primary">murF</name>
    <name evidence="15" type="ORF">I573_00653</name>
</gene>
<comment type="subcellular location">
    <subcellularLocation>
        <location evidence="10 11">Cytoplasm</location>
    </subcellularLocation>
</comment>
<dbReference type="InterPro" id="IPR036565">
    <property type="entry name" value="Mur-like_cat_sf"/>
</dbReference>
<dbReference type="InterPro" id="IPR035911">
    <property type="entry name" value="MurE/MurF_N"/>
</dbReference>
<dbReference type="HAMAP" id="MF_02019">
    <property type="entry name" value="MurF"/>
    <property type="match status" value="1"/>
</dbReference>
<dbReference type="InterPro" id="IPR036615">
    <property type="entry name" value="Mur_ligase_C_dom_sf"/>
</dbReference>
<dbReference type="UniPathway" id="UPA00219"/>
<dbReference type="SUPFAM" id="SSF53623">
    <property type="entry name" value="MurD-like peptide ligases, catalytic domain"/>
    <property type="match status" value="1"/>
</dbReference>
<evidence type="ECO:0000256" key="7">
    <source>
        <dbReference type="ARBA" id="ARBA00022984"/>
    </source>
</evidence>
<dbReference type="Gene3D" id="3.40.1190.10">
    <property type="entry name" value="Mur-like, catalytic domain"/>
    <property type="match status" value="1"/>
</dbReference>
<dbReference type="InterPro" id="IPR004101">
    <property type="entry name" value="Mur_ligase_C"/>
</dbReference>
<dbReference type="NCBIfam" id="TIGR01143">
    <property type="entry name" value="murF"/>
    <property type="match status" value="1"/>
</dbReference>
<evidence type="ECO:0000256" key="5">
    <source>
        <dbReference type="ARBA" id="ARBA00022840"/>
    </source>
</evidence>
<comment type="similarity">
    <text evidence="10">Belongs to the MurCDEF family. MurF subfamily.</text>
</comment>
<dbReference type="AlphaFoldDB" id="S0L5M2"/>
<comment type="catalytic activity">
    <reaction evidence="10">
        <text>UDP-N-acetyl-alpha-D-muramoyl-L-alanyl-gamma-D-glutamyl-L-lysine + D-alanyl-D-alanine + ATP = UDP-N-acetyl-alpha-D-muramoyl-L-alanyl-gamma-D-glutamyl-L-lysyl-D-alanyl-D-alanine + ADP + phosphate + H(+)</text>
        <dbReference type="Rhea" id="RHEA:16085"/>
        <dbReference type="ChEBI" id="CHEBI:15378"/>
        <dbReference type="ChEBI" id="CHEBI:30616"/>
        <dbReference type="ChEBI" id="CHEBI:43474"/>
        <dbReference type="ChEBI" id="CHEBI:57822"/>
        <dbReference type="ChEBI" id="CHEBI:70758"/>
        <dbReference type="ChEBI" id="CHEBI:83903"/>
        <dbReference type="ChEBI" id="CHEBI:456216"/>
        <dbReference type="EC" id="6.3.2.10"/>
    </reaction>
</comment>
<keyword evidence="2 10" id="KW-0436">Ligase</keyword>
<dbReference type="Pfam" id="PF08245">
    <property type="entry name" value="Mur_ligase_M"/>
    <property type="match status" value="1"/>
</dbReference>
<comment type="caution">
    <text evidence="15">The sequence shown here is derived from an EMBL/GenBank/DDBJ whole genome shotgun (WGS) entry which is preliminary data.</text>
</comment>
<dbReference type="SUPFAM" id="SSF63418">
    <property type="entry name" value="MurE/MurF N-terminal domain"/>
    <property type="match status" value="1"/>
</dbReference>
<comment type="function">
    <text evidence="10 11">Involved in cell wall formation. Catalyzes the final step in the synthesis of UDP-N-acetylmuramoyl-pentapeptide, the precursor of murein.</text>
</comment>
<evidence type="ECO:0000313" key="16">
    <source>
        <dbReference type="Proteomes" id="UP000015961"/>
    </source>
</evidence>
<comment type="pathway">
    <text evidence="10 11">Cell wall biogenesis; peptidoglycan biosynthesis.</text>
</comment>
<dbReference type="RefSeq" id="WP_016185150.1">
    <property type="nucleotide sequence ID" value="NZ_ASWO01000001.1"/>
</dbReference>
<dbReference type="InterPro" id="IPR051046">
    <property type="entry name" value="MurCDEF_CellWall_CoF430Synth"/>
</dbReference>
<dbReference type="GO" id="GO:0047480">
    <property type="term" value="F:UDP-N-acetylmuramoyl-tripeptide-D-alanyl-D-alanine ligase activity"/>
    <property type="evidence" value="ECO:0007669"/>
    <property type="project" value="UniProtKB-UniRule"/>
</dbReference>
<dbReference type="GO" id="GO:0009252">
    <property type="term" value="P:peptidoglycan biosynthetic process"/>
    <property type="evidence" value="ECO:0007669"/>
    <property type="project" value="UniProtKB-UniRule"/>
</dbReference>
<evidence type="ECO:0000259" key="12">
    <source>
        <dbReference type="Pfam" id="PF01225"/>
    </source>
</evidence>
<dbReference type="Pfam" id="PF02875">
    <property type="entry name" value="Mur_ligase_C"/>
    <property type="match status" value="1"/>
</dbReference>
<keyword evidence="3 10" id="KW-0132">Cell division</keyword>